<dbReference type="Pfam" id="PF08352">
    <property type="entry name" value="oligo_HPY"/>
    <property type="match status" value="1"/>
</dbReference>
<feature type="domain" description="ABC transporter" evidence="10">
    <location>
        <begin position="12"/>
        <end position="260"/>
    </location>
</feature>
<dbReference type="InterPro" id="IPR017871">
    <property type="entry name" value="ABC_transporter-like_CS"/>
</dbReference>
<dbReference type="EMBL" id="SDPP02000001">
    <property type="protein sequence ID" value="KAA1380072.1"/>
    <property type="molecule type" value="Genomic_DNA"/>
</dbReference>
<dbReference type="AlphaFoldDB" id="A0A641AQW2"/>
<keyword evidence="4" id="KW-1003">Cell membrane</keyword>
<evidence type="ECO:0000313" key="12">
    <source>
        <dbReference type="Proteomes" id="UP001515100"/>
    </source>
</evidence>
<dbReference type="InterPro" id="IPR013563">
    <property type="entry name" value="Oligopep_ABC_C"/>
</dbReference>
<dbReference type="SMART" id="SM00382">
    <property type="entry name" value="AAA"/>
    <property type="match status" value="1"/>
</dbReference>
<dbReference type="NCBIfam" id="TIGR01727">
    <property type="entry name" value="oligo_HPY"/>
    <property type="match status" value="1"/>
</dbReference>
<sequence length="328" mass="34803">MSITEASPVEALSIQNLRIELASGRAARPVLAGVDLVVHKGETVGLVGESGSGKSVTSRAALGMLPDGAKVTGQVLVDGQDILAADKKQLRQIRSHQVAMIYQDPRSGVNPVRRVRQFLVEGLVASGTDKKTALARCASLLESVGIRDPATVLEQYPHQLSGGMLQRIMIAAALSSEPSLLLADEPTTALDVTTQAEVVSILDRRRADTNAAMLFVTHDLDLAAAICERIYVMYAGRVVEHQRTADLFAAPRHPYTRALLASTPRIEPGHAVEAVPGRALSLDESTPGCSFAPRCAHADELCTGGPPPLRQVGAADVACVRAEEMSVR</sequence>
<comment type="caution">
    <text evidence="11">The sequence shown here is derived from an EMBL/GenBank/DDBJ whole genome shotgun (WGS) entry which is preliminary data.</text>
</comment>
<evidence type="ECO:0000256" key="9">
    <source>
        <dbReference type="ARBA" id="ARBA00023136"/>
    </source>
</evidence>
<dbReference type="PANTHER" id="PTHR43297:SF14">
    <property type="entry name" value="ATPASE AAA-TYPE CORE DOMAIN-CONTAINING PROTEIN"/>
    <property type="match status" value="1"/>
</dbReference>
<reference evidence="11" key="1">
    <citation type="submission" date="2019-09" db="EMBL/GenBank/DDBJ databases">
        <authorList>
            <person name="Li J."/>
        </authorList>
    </citation>
    <scope>NUCLEOTIDE SEQUENCE [LARGE SCALE GENOMIC DNA]</scope>
    <source>
        <strain evidence="11">NRBC 14897</strain>
    </source>
</reference>
<evidence type="ECO:0000256" key="8">
    <source>
        <dbReference type="ARBA" id="ARBA00022967"/>
    </source>
</evidence>
<dbReference type="InterPro" id="IPR003439">
    <property type="entry name" value="ABC_transporter-like_ATP-bd"/>
</dbReference>
<evidence type="ECO:0000256" key="3">
    <source>
        <dbReference type="ARBA" id="ARBA00022448"/>
    </source>
</evidence>
<dbReference type="PANTHER" id="PTHR43297">
    <property type="entry name" value="OLIGOPEPTIDE TRANSPORT ATP-BINDING PROTEIN APPD"/>
    <property type="match status" value="1"/>
</dbReference>
<comment type="similarity">
    <text evidence="2">Belongs to the ABC transporter superfamily.</text>
</comment>
<dbReference type="InterPro" id="IPR050388">
    <property type="entry name" value="ABC_Ni/Peptide_Import"/>
</dbReference>
<evidence type="ECO:0000256" key="2">
    <source>
        <dbReference type="ARBA" id="ARBA00005417"/>
    </source>
</evidence>
<dbReference type="FunFam" id="3.40.50.300:FF:000016">
    <property type="entry name" value="Oligopeptide ABC transporter ATP-binding component"/>
    <property type="match status" value="1"/>
</dbReference>
<dbReference type="RefSeq" id="WP_129180185.1">
    <property type="nucleotide sequence ID" value="NZ_JAGIOG010000001.1"/>
</dbReference>
<dbReference type="Proteomes" id="UP001515100">
    <property type="component" value="Unassembled WGS sequence"/>
</dbReference>
<dbReference type="InterPro" id="IPR027417">
    <property type="entry name" value="P-loop_NTPase"/>
</dbReference>
<dbReference type="GO" id="GO:0005886">
    <property type="term" value="C:plasma membrane"/>
    <property type="evidence" value="ECO:0007669"/>
    <property type="project" value="UniProtKB-SubCell"/>
</dbReference>
<dbReference type="GO" id="GO:0005524">
    <property type="term" value="F:ATP binding"/>
    <property type="evidence" value="ECO:0007669"/>
    <property type="project" value="UniProtKB-KW"/>
</dbReference>
<dbReference type="OrthoDB" id="5357528at2"/>
<evidence type="ECO:0000256" key="4">
    <source>
        <dbReference type="ARBA" id="ARBA00022475"/>
    </source>
</evidence>
<name>A0A641AQW2_9ACTN</name>
<keyword evidence="12" id="KW-1185">Reference proteome</keyword>
<dbReference type="GO" id="GO:0015833">
    <property type="term" value="P:peptide transport"/>
    <property type="evidence" value="ECO:0007669"/>
    <property type="project" value="InterPro"/>
</dbReference>
<keyword evidence="6" id="KW-0547">Nucleotide-binding</keyword>
<keyword evidence="5" id="KW-0997">Cell inner membrane</keyword>
<dbReference type="PROSITE" id="PS50893">
    <property type="entry name" value="ABC_TRANSPORTER_2"/>
    <property type="match status" value="1"/>
</dbReference>
<gene>
    <name evidence="11" type="ORF">ESP62_002380</name>
</gene>
<accession>A0A641AQW2</accession>
<evidence type="ECO:0000256" key="1">
    <source>
        <dbReference type="ARBA" id="ARBA00004202"/>
    </source>
</evidence>
<evidence type="ECO:0000256" key="6">
    <source>
        <dbReference type="ARBA" id="ARBA00022741"/>
    </source>
</evidence>
<proteinExistence type="inferred from homology"/>
<keyword evidence="8" id="KW-1278">Translocase</keyword>
<dbReference type="SUPFAM" id="SSF52540">
    <property type="entry name" value="P-loop containing nucleoside triphosphate hydrolases"/>
    <property type="match status" value="1"/>
</dbReference>
<dbReference type="PROSITE" id="PS00211">
    <property type="entry name" value="ABC_TRANSPORTER_1"/>
    <property type="match status" value="1"/>
</dbReference>
<organism evidence="11 12">
    <name type="scientific">Aeromicrobium fastidiosum</name>
    <dbReference type="NCBI Taxonomy" id="52699"/>
    <lineage>
        <taxon>Bacteria</taxon>
        <taxon>Bacillati</taxon>
        <taxon>Actinomycetota</taxon>
        <taxon>Actinomycetes</taxon>
        <taxon>Propionibacteriales</taxon>
        <taxon>Nocardioidaceae</taxon>
        <taxon>Aeromicrobium</taxon>
    </lineage>
</organism>
<dbReference type="InterPro" id="IPR003593">
    <property type="entry name" value="AAA+_ATPase"/>
</dbReference>
<protein>
    <submittedName>
        <fullName evidence="11">ABC transporter ATP-binding protein</fullName>
    </submittedName>
</protein>
<keyword evidence="7 11" id="KW-0067">ATP-binding</keyword>
<evidence type="ECO:0000313" key="11">
    <source>
        <dbReference type="EMBL" id="KAA1380072.1"/>
    </source>
</evidence>
<dbReference type="Gene3D" id="3.40.50.300">
    <property type="entry name" value="P-loop containing nucleotide triphosphate hydrolases"/>
    <property type="match status" value="1"/>
</dbReference>
<evidence type="ECO:0000259" key="10">
    <source>
        <dbReference type="PROSITE" id="PS50893"/>
    </source>
</evidence>
<comment type="subcellular location">
    <subcellularLocation>
        <location evidence="1">Cell membrane</location>
        <topology evidence="1">Peripheral membrane protein</topology>
    </subcellularLocation>
</comment>
<evidence type="ECO:0000256" key="5">
    <source>
        <dbReference type="ARBA" id="ARBA00022519"/>
    </source>
</evidence>
<dbReference type="Pfam" id="PF00005">
    <property type="entry name" value="ABC_tran"/>
    <property type="match status" value="1"/>
</dbReference>
<dbReference type="GO" id="GO:0016887">
    <property type="term" value="F:ATP hydrolysis activity"/>
    <property type="evidence" value="ECO:0007669"/>
    <property type="project" value="InterPro"/>
</dbReference>
<keyword evidence="3" id="KW-0813">Transport</keyword>
<evidence type="ECO:0000256" key="7">
    <source>
        <dbReference type="ARBA" id="ARBA00022840"/>
    </source>
</evidence>
<dbReference type="CDD" id="cd03257">
    <property type="entry name" value="ABC_NikE_OppD_transporters"/>
    <property type="match status" value="1"/>
</dbReference>
<keyword evidence="9" id="KW-0472">Membrane</keyword>